<dbReference type="InterPro" id="IPR038763">
    <property type="entry name" value="DHH_sf"/>
</dbReference>
<dbReference type="Gene3D" id="3.90.1640.30">
    <property type="match status" value="1"/>
</dbReference>
<dbReference type="InterPro" id="IPR001667">
    <property type="entry name" value="DDH_dom"/>
</dbReference>
<gene>
    <name evidence="9" type="primary">recJ</name>
    <name evidence="9" type="ORF">MOX91_07355</name>
</gene>
<dbReference type="Gene3D" id="3.10.310.30">
    <property type="match status" value="1"/>
</dbReference>
<evidence type="ECO:0000313" key="10">
    <source>
        <dbReference type="Proteomes" id="UP001275932"/>
    </source>
</evidence>
<proteinExistence type="inferred from homology"/>
<evidence type="ECO:0000313" key="9">
    <source>
        <dbReference type="EMBL" id="MDX8415989.1"/>
    </source>
</evidence>
<dbReference type="Pfam" id="PF17768">
    <property type="entry name" value="RecJ_OB"/>
    <property type="match status" value="1"/>
</dbReference>
<dbReference type="InterPro" id="IPR051673">
    <property type="entry name" value="SSDNA_exonuclease_RecJ"/>
</dbReference>
<protein>
    <recommendedName>
        <fullName evidence="2">Single-stranded-DNA-specific exonuclease RecJ</fullName>
    </recommendedName>
</protein>
<accession>A0ABU4WIE8</accession>
<reference evidence="9 10" key="1">
    <citation type="submission" date="2022-03" db="EMBL/GenBank/DDBJ databases">
        <title>Novel taxa within the pig intestine.</title>
        <authorList>
            <person name="Wylensek D."/>
            <person name="Bishof K."/>
            <person name="Afrizal A."/>
            <person name="Clavel T."/>
        </authorList>
    </citation>
    <scope>NUCLEOTIDE SEQUENCE [LARGE SCALE GENOMIC DNA]</scope>
    <source>
        <strain evidence="9 10">CLA-KB-P66</strain>
    </source>
</reference>
<evidence type="ECO:0000259" key="8">
    <source>
        <dbReference type="Pfam" id="PF17768"/>
    </source>
</evidence>
<keyword evidence="10" id="KW-1185">Reference proteome</keyword>
<feature type="domain" description="DHHA1" evidence="7">
    <location>
        <begin position="357"/>
        <end position="450"/>
    </location>
</feature>
<evidence type="ECO:0000256" key="2">
    <source>
        <dbReference type="ARBA" id="ARBA00019841"/>
    </source>
</evidence>
<dbReference type="PANTHER" id="PTHR30255">
    <property type="entry name" value="SINGLE-STRANDED-DNA-SPECIFIC EXONUCLEASE RECJ"/>
    <property type="match status" value="1"/>
</dbReference>
<dbReference type="InterPro" id="IPR041122">
    <property type="entry name" value="RecJ_OB"/>
</dbReference>
<keyword evidence="3" id="KW-0540">Nuclease</keyword>
<evidence type="ECO:0000256" key="3">
    <source>
        <dbReference type="ARBA" id="ARBA00022722"/>
    </source>
</evidence>
<feature type="domain" description="RecJ OB" evidence="8">
    <location>
        <begin position="467"/>
        <end position="570"/>
    </location>
</feature>
<keyword evidence="5 9" id="KW-0269">Exonuclease</keyword>
<dbReference type="Pfam" id="PF01368">
    <property type="entry name" value="DHH"/>
    <property type="match status" value="1"/>
</dbReference>
<evidence type="ECO:0000256" key="1">
    <source>
        <dbReference type="ARBA" id="ARBA00005915"/>
    </source>
</evidence>
<dbReference type="Pfam" id="PF02272">
    <property type="entry name" value="DHHA1"/>
    <property type="match status" value="1"/>
</dbReference>
<sequence>MDWKIGKYDAKLAADLGSYLGVSPILASLLLERGFSDPIRAEMFLKPKLTNLGDPFRVKNLRRAALRLIEAISKNQKVLVFGDYDVDGITSTTLFVNAMRHFDCNPSYFVPRRMDEGYGLSEAALERAFADEKPDLLVALDCGTNAMEAIHYIRSQGIDLIVVDHHQSKDNPAEEDYILVNPHVFDLSTAPWRNLCTVGLVFKLVHALVKEMRLRDDPRSWTLDLKESLDLVSLGTIADLVPLVDENRILARYGIKRLKSTKRKGIQALIQASGISLGDEITPVDISFRLGPRINASGRLADASLPLDMLLGDDFTTCFRAACELNDINKERQEIERGVFESAMKKISDCNLADDPCIIVFDTTWHPGVVGIIAGKLSREFNRPVIVFGETDEGYTKGSGRSIAGLDLVECLSHCTEFLGSWGGHPMAVGVSVKEDKMAEFKAKLNSVIRKRLEEGVSFEPELHVSLELAHEDICFELLDELEILHPFGEGNKEPIFAIREVVLEKPVEVFGGGQNFKFQLPLNNGTWISAVAWRMGRNLPPVNTKIDFAMHLSWNRWNKRKTPQATIVDWRVSSDARF</sequence>
<evidence type="ECO:0000259" key="6">
    <source>
        <dbReference type="Pfam" id="PF01368"/>
    </source>
</evidence>
<dbReference type="PANTHER" id="PTHR30255:SF2">
    <property type="entry name" value="SINGLE-STRANDED-DNA-SPECIFIC EXONUCLEASE RECJ"/>
    <property type="match status" value="1"/>
</dbReference>
<evidence type="ECO:0000256" key="4">
    <source>
        <dbReference type="ARBA" id="ARBA00022801"/>
    </source>
</evidence>
<dbReference type="GO" id="GO:0004527">
    <property type="term" value="F:exonuclease activity"/>
    <property type="evidence" value="ECO:0007669"/>
    <property type="project" value="UniProtKB-KW"/>
</dbReference>
<feature type="domain" description="DDH" evidence="6">
    <location>
        <begin position="77"/>
        <end position="235"/>
    </location>
</feature>
<evidence type="ECO:0000256" key="5">
    <source>
        <dbReference type="ARBA" id="ARBA00022839"/>
    </source>
</evidence>
<dbReference type="Proteomes" id="UP001275932">
    <property type="component" value="Unassembled WGS sequence"/>
</dbReference>
<dbReference type="NCBIfam" id="TIGR00644">
    <property type="entry name" value="recJ"/>
    <property type="match status" value="1"/>
</dbReference>
<dbReference type="EMBL" id="JALBUT010000008">
    <property type="protein sequence ID" value="MDX8415989.1"/>
    <property type="molecule type" value="Genomic_DNA"/>
</dbReference>
<evidence type="ECO:0000259" key="7">
    <source>
        <dbReference type="Pfam" id="PF02272"/>
    </source>
</evidence>
<keyword evidence="4" id="KW-0378">Hydrolase</keyword>
<comment type="similarity">
    <text evidence="1">Belongs to the RecJ family.</text>
</comment>
<dbReference type="InterPro" id="IPR004610">
    <property type="entry name" value="RecJ"/>
</dbReference>
<dbReference type="RefSeq" id="WP_370397443.1">
    <property type="nucleotide sequence ID" value="NZ_JALBUT010000008.1"/>
</dbReference>
<dbReference type="SUPFAM" id="SSF64182">
    <property type="entry name" value="DHH phosphoesterases"/>
    <property type="match status" value="1"/>
</dbReference>
<name>A0ABU4WIE8_9BACT</name>
<comment type="caution">
    <text evidence="9">The sequence shown here is derived from an EMBL/GenBank/DDBJ whole genome shotgun (WGS) entry which is preliminary data.</text>
</comment>
<dbReference type="InterPro" id="IPR003156">
    <property type="entry name" value="DHHA1_dom"/>
</dbReference>
<organism evidence="9 10">
    <name type="scientific">Intestinicryptomonas porci</name>
    <dbReference type="NCBI Taxonomy" id="2926320"/>
    <lineage>
        <taxon>Bacteria</taxon>
        <taxon>Pseudomonadati</taxon>
        <taxon>Verrucomicrobiota</taxon>
        <taxon>Opitutia</taxon>
        <taxon>Opitutales</taxon>
        <taxon>Intestinicryptomonaceae</taxon>
        <taxon>Intestinicryptomonas</taxon>
    </lineage>
</organism>